<evidence type="ECO:0000313" key="2">
    <source>
        <dbReference type="EMBL" id="MFD0837410.1"/>
    </source>
</evidence>
<feature type="region of interest" description="Disordered" evidence="1">
    <location>
        <begin position="119"/>
        <end position="145"/>
    </location>
</feature>
<keyword evidence="3" id="KW-1185">Reference proteome</keyword>
<dbReference type="EMBL" id="JBHTIB010000037">
    <property type="protein sequence ID" value="MFD0837410.1"/>
    <property type="molecule type" value="Genomic_DNA"/>
</dbReference>
<comment type="caution">
    <text evidence="2">The sequence shown here is derived from an EMBL/GenBank/DDBJ whole genome shotgun (WGS) entry which is preliminary data.</text>
</comment>
<evidence type="ECO:0000256" key="1">
    <source>
        <dbReference type="SAM" id="MobiDB-lite"/>
    </source>
</evidence>
<gene>
    <name evidence="2" type="ORF">ACFQ0I_16645</name>
</gene>
<feature type="compositionally biased region" description="Basic and acidic residues" evidence="1">
    <location>
        <begin position="136"/>
        <end position="145"/>
    </location>
</feature>
<protein>
    <submittedName>
        <fullName evidence="2">Uncharacterized protein</fullName>
    </submittedName>
</protein>
<sequence length="145" mass="16758">MALFQIWNNYHFKSGFYINRAEVMDLSKLGSKTTYHRCIKELSSWSYLLYKPSHNPFRGSQIKMFVFGTSDELPLDLSRTNIVTTNGQALVSKDKHIKTGINNTNLSKQKIKNKKVFEKGSKQNTTVPYQDNLRTSSDKNYNEPL</sequence>
<organism evidence="2 3">
    <name type="scientific">Mariniflexile aquimaris</name>
    <dbReference type="NCBI Taxonomy" id="881009"/>
    <lineage>
        <taxon>Bacteria</taxon>
        <taxon>Pseudomonadati</taxon>
        <taxon>Bacteroidota</taxon>
        <taxon>Flavobacteriia</taxon>
        <taxon>Flavobacteriales</taxon>
        <taxon>Flavobacteriaceae</taxon>
        <taxon>Mariniflexile</taxon>
    </lineage>
</organism>
<dbReference type="Proteomes" id="UP001597011">
    <property type="component" value="Unassembled WGS sequence"/>
</dbReference>
<dbReference type="RefSeq" id="WP_379944106.1">
    <property type="nucleotide sequence ID" value="NZ_JBHTIB010000037.1"/>
</dbReference>
<reference evidence="3" key="1">
    <citation type="journal article" date="2019" name="Int. J. Syst. Evol. Microbiol.">
        <title>The Global Catalogue of Microorganisms (GCM) 10K type strain sequencing project: providing services to taxonomists for standard genome sequencing and annotation.</title>
        <authorList>
            <consortium name="The Broad Institute Genomics Platform"/>
            <consortium name="The Broad Institute Genome Sequencing Center for Infectious Disease"/>
            <person name="Wu L."/>
            <person name="Ma J."/>
        </authorList>
    </citation>
    <scope>NUCLEOTIDE SEQUENCE [LARGE SCALE GENOMIC DNA]</scope>
    <source>
        <strain evidence="3">CCUG 60529</strain>
    </source>
</reference>
<accession>A0ABW3BXY2</accession>
<proteinExistence type="predicted"/>
<feature type="compositionally biased region" description="Polar residues" evidence="1">
    <location>
        <begin position="122"/>
        <end position="135"/>
    </location>
</feature>
<evidence type="ECO:0000313" key="3">
    <source>
        <dbReference type="Proteomes" id="UP001597011"/>
    </source>
</evidence>
<name>A0ABW3BXY2_9FLAO</name>